<evidence type="ECO:0000256" key="14">
    <source>
        <dbReference type="SAM" id="Coils"/>
    </source>
</evidence>
<keyword evidence="5" id="KW-0677">Repeat</keyword>
<evidence type="ECO:0000256" key="6">
    <source>
        <dbReference type="ARBA" id="ARBA00022741"/>
    </source>
</evidence>
<dbReference type="FunFam" id="3.10.490.20:FF:000002">
    <property type="entry name" value="Dynein axonemal heavy chain 17"/>
    <property type="match status" value="1"/>
</dbReference>
<feature type="coiled-coil region" evidence="14">
    <location>
        <begin position="159"/>
        <end position="207"/>
    </location>
</feature>
<keyword evidence="13" id="KW-0966">Cell projection</keyword>
<dbReference type="Gene3D" id="1.10.8.720">
    <property type="entry name" value="Region D6 of dynein motor"/>
    <property type="match status" value="1"/>
</dbReference>
<comment type="caution">
    <text evidence="20">The sequence shown here is derived from an EMBL/GenBank/DDBJ whole genome shotgun (WGS) entry which is preliminary data.</text>
</comment>
<sequence>VDDLKSKLASQEVELAQKNEDANKLIQIVGAETEKVSKEKAIADEEEKKVSKINDEVSKKQRDCQRDLAKAEPALMAAKEALNTLNKVDAFLENLLTYDKDNIHENCRKAVQPYLADPEFDPEFIRSKSLAAGGLCSWVVNIIKYYEVFCEVEPKRLALAQANSDLSAAREKLRIITNKINALEADLAELTAKFERATGEKLRCQQEAESTAKTIELANRLVGGLASENVRWAESVASFRKQEKTLPGDILMITAFVSYVGCFTKQYRLGLVDKYWLPFLGTLKNPIPLSEGLDPLTLLTDDATVASWNNQGLPSDRMSTENATILTNCERWPLMIDPQLQGIKWIKNRFGANLKIVRLGAKGYLDAIERAVSQGDVVLLENIGESIDPVLDALLGRNTIKKGRAIKMGDKEVEYHVDFRLILQTKLANPHYKPEMQAQTTLINFTVTRDGLEDQLLAAVVSKERPDLEKLKSDLTRQQNQFKITLKELEDNLLARLSAAQGNFLGDYALVENLETTKRTAAEIELKSAEAKKTEVEINNAREHYRPAAARASLIYFILNDLNKINPMYQFSLKAFSVVFEKAIDKAEPSDEVKQRVINLIDCITYSVFVYTSRGLFEKDKLIFMTQVVFQILLMANSINPVELDFLLRFPAVPNLTSPVDFLSNNSWGGIKALGTMEEFRNIDRDIEGSAKRWKKFAESECPEKEKLPQEWKNKTSLQKLCLMRALRPDRMTYAIRNFVEEKLGSKYTEGRAVEFAKSYEESSPSTPVFFILSPGVDPLKVVEALGKKMGFTDDNLNFHNVSLGQGQEIVAETKMDIGAKKGHWVVLQNVHLVKKWLPILEKKLEQYSLDSHPDYRVYISAEPAGSADAHCIPQGILEAAIKITNEPPTGMFANLHKALYIFNQETLEMCSREVEFKVILFGLCYFHAVVCERRKFGAQGWNRVYPFNNGDLTISVYVLYNYLEANSKVPWEDLRYLFGEIMYGGHITDDWDRKLCKTYLQVYMHPDMLDGELYFAPGFPAPPNTDYNGYHAYIDEVLPPESPYLYGLHPNAEIEFLTTTAENLFRVVFEMQPRDSGSGAGAGISREEKLKATLDEILEKLPEEFNMTEIMGKVPVEERSPYVVVAFQECERMNFLTREIKRSLKELNLGLKGELTITADMEELGNSLFLDTVPASWAKKAYPSLFGLTLWYADLLLRIKELETWTTDFQLPAAVWLAGFFNPQSFLTAIMQQMARKNEWPLDRMCLQCDVTKKSREEMAGPPREGAYIHGLFMEGARWDIQTSMIAESRLKELAPAVPVIFLRAIPVDRQDLRNTYDCPVYKTKQRGPTFVWTFNLKSKEKPSKWVLGGVALLLQV</sequence>
<dbReference type="Pfam" id="PF18198">
    <property type="entry name" value="AAA_lid_11"/>
    <property type="match status" value="1"/>
</dbReference>
<dbReference type="FunFam" id="1.20.1270.280:FF:000003">
    <property type="entry name" value="Dynein axonemal heavy chain 17"/>
    <property type="match status" value="1"/>
</dbReference>
<dbReference type="InterPro" id="IPR035706">
    <property type="entry name" value="AAA_9"/>
</dbReference>
<evidence type="ECO:0000259" key="19">
    <source>
        <dbReference type="Pfam" id="PF18199"/>
    </source>
</evidence>
<evidence type="ECO:0008006" key="22">
    <source>
        <dbReference type="Google" id="ProtNLM"/>
    </source>
</evidence>
<keyword evidence="6" id="KW-0547">Nucleotide-binding</keyword>
<dbReference type="Gene3D" id="6.10.140.1060">
    <property type="match status" value="1"/>
</dbReference>
<gene>
    <name evidence="20" type="ORF">ACJMK2_012457</name>
</gene>
<reference evidence="20 21" key="1">
    <citation type="submission" date="2024-11" db="EMBL/GenBank/DDBJ databases">
        <title>Chromosome-level genome assembly of the freshwater bivalve Anodonta woodiana.</title>
        <authorList>
            <person name="Chen X."/>
        </authorList>
    </citation>
    <scope>NUCLEOTIDE SEQUENCE [LARGE SCALE GENOMIC DNA]</scope>
    <source>
        <strain evidence="20">MN2024</strain>
        <tissue evidence="20">Gills</tissue>
    </source>
</reference>
<keyword evidence="11" id="KW-0505">Motor protein</keyword>
<accession>A0ABD3V8A7</accession>
<keyword evidence="21" id="KW-1185">Reference proteome</keyword>
<dbReference type="Pfam" id="PF12781">
    <property type="entry name" value="AAA_9"/>
    <property type="match status" value="1"/>
</dbReference>
<dbReference type="InterPro" id="IPR026983">
    <property type="entry name" value="DHC"/>
</dbReference>
<evidence type="ECO:0000256" key="11">
    <source>
        <dbReference type="ARBA" id="ARBA00023175"/>
    </source>
</evidence>
<evidence type="ECO:0000259" key="16">
    <source>
        <dbReference type="Pfam" id="PF12777"/>
    </source>
</evidence>
<evidence type="ECO:0000256" key="10">
    <source>
        <dbReference type="ARBA" id="ARBA00023069"/>
    </source>
</evidence>
<evidence type="ECO:0000256" key="2">
    <source>
        <dbReference type="ARBA" id="ARBA00008887"/>
    </source>
</evidence>
<evidence type="ECO:0000256" key="4">
    <source>
        <dbReference type="ARBA" id="ARBA00022701"/>
    </source>
</evidence>
<dbReference type="FunFam" id="3.40.50.300:FF:000411">
    <property type="entry name" value="dynein heavy chain 17, axonemal"/>
    <property type="match status" value="1"/>
</dbReference>
<evidence type="ECO:0000259" key="15">
    <source>
        <dbReference type="Pfam" id="PF03028"/>
    </source>
</evidence>
<evidence type="ECO:0000313" key="20">
    <source>
        <dbReference type="EMBL" id="KAL3857824.1"/>
    </source>
</evidence>
<evidence type="ECO:0000256" key="12">
    <source>
        <dbReference type="ARBA" id="ARBA00023212"/>
    </source>
</evidence>
<keyword evidence="4" id="KW-0493">Microtubule</keyword>
<dbReference type="InterPro" id="IPR027417">
    <property type="entry name" value="P-loop_NTPase"/>
</dbReference>
<protein>
    <recommendedName>
        <fullName evidence="22">Dynein beta chain, ciliary</fullName>
    </recommendedName>
</protein>
<evidence type="ECO:0000256" key="13">
    <source>
        <dbReference type="ARBA" id="ARBA00023273"/>
    </source>
</evidence>
<dbReference type="Gene3D" id="3.40.50.300">
    <property type="entry name" value="P-loop containing nucleotide triphosphate hydrolases"/>
    <property type="match status" value="2"/>
</dbReference>
<evidence type="ECO:0000256" key="8">
    <source>
        <dbReference type="ARBA" id="ARBA00023017"/>
    </source>
</evidence>
<dbReference type="InterPro" id="IPR043160">
    <property type="entry name" value="Dynein_C_barrel"/>
</dbReference>
<evidence type="ECO:0000259" key="18">
    <source>
        <dbReference type="Pfam" id="PF18198"/>
    </source>
</evidence>
<dbReference type="InterPro" id="IPR041658">
    <property type="entry name" value="AAA_lid_11"/>
</dbReference>
<dbReference type="InterPro" id="IPR024743">
    <property type="entry name" value="Dynein_HC_stalk"/>
</dbReference>
<dbReference type="FunFam" id="1.10.8.720:FF:000002">
    <property type="entry name" value="Dynein heavy chain 9, axonemal"/>
    <property type="match status" value="1"/>
</dbReference>
<dbReference type="InterPro" id="IPR004273">
    <property type="entry name" value="Dynein_heavy_D6_P-loop"/>
</dbReference>
<feature type="coiled-coil region" evidence="14">
    <location>
        <begin position="468"/>
        <end position="544"/>
    </location>
</feature>
<evidence type="ECO:0000259" key="17">
    <source>
        <dbReference type="Pfam" id="PF12781"/>
    </source>
</evidence>
<feature type="coiled-coil region" evidence="14">
    <location>
        <begin position="1"/>
        <end position="63"/>
    </location>
</feature>
<keyword evidence="8" id="KW-0243">Dynein</keyword>
<dbReference type="PANTHER" id="PTHR46961">
    <property type="entry name" value="DYNEIN HEAVY CHAIN 1, AXONEMAL-LIKE PROTEIN"/>
    <property type="match status" value="1"/>
</dbReference>
<feature type="domain" description="Dynein heavy chain coiled coil stalk" evidence="16">
    <location>
        <begin position="86"/>
        <end position="280"/>
    </location>
</feature>
<feature type="domain" description="Dynein heavy chain AAA lid" evidence="18">
    <location>
        <begin position="917"/>
        <end position="1053"/>
    </location>
</feature>
<feature type="domain" description="Dynein heavy chain C-terminal" evidence="19">
    <location>
        <begin position="1060"/>
        <end position="1356"/>
    </location>
</feature>
<evidence type="ECO:0000313" key="21">
    <source>
        <dbReference type="Proteomes" id="UP001634394"/>
    </source>
</evidence>
<dbReference type="Pfam" id="PF18199">
    <property type="entry name" value="Dynein_C"/>
    <property type="match status" value="1"/>
</dbReference>
<dbReference type="PANTHER" id="PTHR46961:SF16">
    <property type="entry name" value="DYNEIN AXONEMAL HEAVY CHAIN 17-RELATED"/>
    <property type="match status" value="1"/>
</dbReference>
<dbReference type="GO" id="GO:0005524">
    <property type="term" value="F:ATP binding"/>
    <property type="evidence" value="ECO:0007669"/>
    <property type="project" value="UniProtKB-KW"/>
</dbReference>
<keyword evidence="9 14" id="KW-0175">Coiled coil</keyword>
<dbReference type="Gene3D" id="1.20.920.20">
    <property type="match status" value="2"/>
</dbReference>
<feature type="domain" description="Dynein heavy chain region D6 P-loop" evidence="15">
    <location>
        <begin position="765"/>
        <end position="885"/>
    </location>
</feature>
<keyword evidence="12" id="KW-0206">Cytoskeleton</keyword>
<proteinExistence type="inferred from homology"/>
<feature type="non-terminal residue" evidence="20">
    <location>
        <position position="1"/>
    </location>
</feature>
<dbReference type="EMBL" id="JBJQND010000013">
    <property type="protein sequence ID" value="KAL3857824.1"/>
    <property type="molecule type" value="Genomic_DNA"/>
</dbReference>
<evidence type="ECO:0000256" key="9">
    <source>
        <dbReference type="ARBA" id="ARBA00023054"/>
    </source>
</evidence>
<dbReference type="Gene3D" id="1.10.8.1220">
    <property type="match status" value="1"/>
</dbReference>
<evidence type="ECO:0000256" key="5">
    <source>
        <dbReference type="ARBA" id="ARBA00022737"/>
    </source>
</evidence>
<comment type="subcellular location">
    <subcellularLocation>
        <location evidence="1">Cytoplasm</location>
        <location evidence="1">Cytoskeleton</location>
        <location evidence="1">Cilium axoneme</location>
    </subcellularLocation>
</comment>
<dbReference type="FunFam" id="3.40.50.300:FF:000049">
    <property type="entry name" value="Dynein, axonemal, heavy chain 5"/>
    <property type="match status" value="1"/>
</dbReference>
<dbReference type="GO" id="GO:0005930">
    <property type="term" value="C:axoneme"/>
    <property type="evidence" value="ECO:0007669"/>
    <property type="project" value="UniProtKB-SubCell"/>
</dbReference>
<dbReference type="Gene3D" id="1.20.1270.280">
    <property type="match status" value="1"/>
</dbReference>
<dbReference type="GO" id="GO:0031514">
    <property type="term" value="C:motile cilium"/>
    <property type="evidence" value="ECO:0007669"/>
    <property type="project" value="UniProtKB-ARBA"/>
</dbReference>
<dbReference type="Proteomes" id="UP001634394">
    <property type="component" value="Unassembled WGS sequence"/>
</dbReference>
<dbReference type="GO" id="GO:0030286">
    <property type="term" value="C:dynein complex"/>
    <property type="evidence" value="ECO:0007669"/>
    <property type="project" value="UniProtKB-KW"/>
</dbReference>
<dbReference type="Pfam" id="PF12777">
    <property type="entry name" value="MT"/>
    <property type="match status" value="1"/>
</dbReference>
<dbReference type="FunFam" id="1.10.8.1220:FF:000001">
    <property type="entry name" value="Dynein axonemal heavy chain 5"/>
    <property type="match status" value="1"/>
</dbReference>
<evidence type="ECO:0000256" key="1">
    <source>
        <dbReference type="ARBA" id="ARBA00004430"/>
    </source>
</evidence>
<dbReference type="Gene3D" id="3.10.490.20">
    <property type="match status" value="1"/>
</dbReference>
<dbReference type="Pfam" id="PF03028">
    <property type="entry name" value="Dynein_heavy"/>
    <property type="match status" value="1"/>
</dbReference>
<name>A0ABD3V8A7_SINWO</name>
<feature type="domain" description="Dynein heavy chain ATP-binding dynein motor region" evidence="17">
    <location>
        <begin position="307"/>
        <end position="524"/>
    </location>
</feature>
<keyword evidence="10" id="KW-0969">Cilium</keyword>
<comment type="similarity">
    <text evidence="2">Belongs to the dynein heavy chain family.</text>
</comment>
<evidence type="ECO:0000256" key="7">
    <source>
        <dbReference type="ARBA" id="ARBA00022840"/>
    </source>
</evidence>
<keyword evidence="7" id="KW-0067">ATP-binding</keyword>
<keyword evidence="3" id="KW-0963">Cytoplasm</keyword>
<dbReference type="InterPro" id="IPR041228">
    <property type="entry name" value="Dynein_C"/>
</dbReference>
<organism evidence="20 21">
    <name type="scientific">Sinanodonta woodiana</name>
    <name type="common">Chinese pond mussel</name>
    <name type="synonym">Anodonta woodiana</name>
    <dbReference type="NCBI Taxonomy" id="1069815"/>
    <lineage>
        <taxon>Eukaryota</taxon>
        <taxon>Metazoa</taxon>
        <taxon>Spiralia</taxon>
        <taxon>Lophotrochozoa</taxon>
        <taxon>Mollusca</taxon>
        <taxon>Bivalvia</taxon>
        <taxon>Autobranchia</taxon>
        <taxon>Heteroconchia</taxon>
        <taxon>Palaeoheterodonta</taxon>
        <taxon>Unionida</taxon>
        <taxon>Unionoidea</taxon>
        <taxon>Unionidae</taxon>
        <taxon>Unioninae</taxon>
        <taxon>Sinanodonta</taxon>
    </lineage>
</organism>
<evidence type="ECO:0000256" key="3">
    <source>
        <dbReference type="ARBA" id="ARBA00022490"/>
    </source>
</evidence>
<dbReference type="InterPro" id="IPR042219">
    <property type="entry name" value="AAA_lid_11_sf"/>
</dbReference>
<dbReference type="GO" id="GO:0005874">
    <property type="term" value="C:microtubule"/>
    <property type="evidence" value="ECO:0007669"/>
    <property type="project" value="UniProtKB-KW"/>
</dbReference>